<dbReference type="EMBL" id="CP022987">
    <property type="protein sequence ID" value="QAA93776.1"/>
    <property type="molecule type" value="Genomic_DNA"/>
</dbReference>
<dbReference type="GO" id="GO:0008714">
    <property type="term" value="F:AMP nucleosidase activity"/>
    <property type="evidence" value="ECO:0007669"/>
    <property type="project" value="UniProtKB-EC"/>
</dbReference>
<dbReference type="Gene3D" id="3.40.50.450">
    <property type="match status" value="1"/>
</dbReference>
<organism evidence="3 4">
    <name type="scientific">Pollutimonas thiosulfatoxidans</name>
    <dbReference type="NCBI Taxonomy" id="2028345"/>
    <lineage>
        <taxon>Bacteria</taxon>
        <taxon>Pseudomonadati</taxon>
        <taxon>Pseudomonadota</taxon>
        <taxon>Betaproteobacteria</taxon>
        <taxon>Burkholderiales</taxon>
        <taxon>Alcaligenaceae</taxon>
        <taxon>Pollutimonas</taxon>
    </lineage>
</organism>
<dbReference type="PANTHER" id="PTHR43393">
    <property type="entry name" value="CYTOKININ RIBOSIDE 5'-MONOPHOSPHATE PHOSPHORIBOHYDROLASE"/>
    <property type="match status" value="1"/>
</dbReference>
<dbReference type="GO" id="GO:0009691">
    <property type="term" value="P:cytokinin biosynthetic process"/>
    <property type="evidence" value="ECO:0007669"/>
    <property type="project" value="UniProtKB-UniRule"/>
</dbReference>
<evidence type="ECO:0000313" key="4">
    <source>
        <dbReference type="Proteomes" id="UP000283474"/>
    </source>
</evidence>
<dbReference type="Proteomes" id="UP000283474">
    <property type="component" value="Chromosome"/>
</dbReference>
<dbReference type="Pfam" id="PF03641">
    <property type="entry name" value="Lysine_decarbox"/>
    <property type="match status" value="1"/>
</dbReference>
<keyword evidence="2" id="KW-0378">Hydrolase</keyword>
<dbReference type="AlphaFoldDB" id="A0A410GBU1"/>
<name>A0A410GBU1_9BURK</name>
<evidence type="ECO:0000256" key="1">
    <source>
        <dbReference type="ARBA" id="ARBA00000274"/>
    </source>
</evidence>
<accession>A0A410GBU1</accession>
<keyword evidence="4" id="KW-1185">Reference proteome</keyword>
<dbReference type="InterPro" id="IPR005269">
    <property type="entry name" value="LOG"/>
</dbReference>
<dbReference type="KEGG" id="pus:CKA81_07970"/>
<dbReference type="EC" id="3.2.2.n1" evidence="2"/>
<evidence type="ECO:0000313" key="3">
    <source>
        <dbReference type="EMBL" id="QAA93776.1"/>
    </source>
</evidence>
<protein>
    <recommendedName>
        <fullName evidence="2">Cytokinin riboside 5'-monophosphate phosphoribohydrolase</fullName>
        <ecNumber evidence="2">3.2.2.n1</ecNumber>
    </recommendedName>
</protein>
<dbReference type="SUPFAM" id="SSF102405">
    <property type="entry name" value="MCP/YpsA-like"/>
    <property type="match status" value="1"/>
</dbReference>
<reference evidence="3 4" key="1">
    <citation type="submission" date="2017-08" db="EMBL/GenBank/DDBJ databases">
        <authorList>
            <person name="Park S.-J."/>
            <person name="Kim H."/>
        </authorList>
    </citation>
    <scope>NUCLEOTIDE SEQUENCE [LARGE SCALE GENOMIC DNA]</scope>
    <source>
        <strain evidence="4">ye3</strain>
    </source>
</reference>
<comment type="catalytic activity">
    <reaction evidence="1">
        <text>AMP + H2O = D-ribose 5-phosphate + adenine</text>
        <dbReference type="Rhea" id="RHEA:20129"/>
        <dbReference type="ChEBI" id="CHEBI:15377"/>
        <dbReference type="ChEBI" id="CHEBI:16708"/>
        <dbReference type="ChEBI" id="CHEBI:78346"/>
        <dbReference type="ChEBI" id="CHEBI:456215"/>
        <dbReference type="EC" id="3.2.2.4"/>
    </reaction>
</comment>
<gene>
    <name evidence="3" type="ORF">CKA81_07970</name>
</gene>
<dbReference type="OrthoDB" id="9801098at2"/>
<keyword evidence="2" id="KW-0203">Cytokinin biosynthesis</keyword>
<sequence length="226" mass="24530">MSNNRIVRLPASEQIPAIMSEMKAAAETLREIGWGVSVFGSARIRPDSPYYALSEGVGARLAKAGLPVIAGGGPGIMEAANKGAFEAGGHSVGLNIKLPREASNNQYQTHSLTFDYFYSRKATFFMHSAAYIALPGGFGTLDELFEVLTLVQTRKVPPAPIVLIGTEFWSGLIDWIKSELLFNQLIGPHDLDLLTITDDLDVVMSKIETFCADFAEEREVAPALPQ</sequence>
<dbReference type="InterPro" id="IPR052341">
    <property type="entry name" value="LOG_family_nucleotidases"/>
</dbReference>
<proteinExistence type="inferred from homology"/>
<evidence type="ECO:0000256" key="2">
    <source>
        <dbReference type="RuleBase" id="RU363015"/>
    </source>
</evidence>
<dbReference type="InterPro" id="IPR031100">
    <property type="entry name" value="LOG_fam"/>
</dbReference>
<dbReference type="PANTHER" id="PTHR43393:SF3">
    <property type="entry name" value="LYSINE DECARBOXYLASE-LIKE PROTEIN"/>
    <property type="match status" value="1"/>
</dbReference>
<dbReference type="GO" id="GO:0005829">
    <property type="term" value="C:cytosol"/>
    <property type="evidence" value="ECO:0007669"/>
    <property type="project" value="TreeGrafter"/>
</dbReference>
<comment type="similarity">
    <text evidence="2">Belongs to the LOG family.</text>
</comment>
<dbReference type="NCBIfam" id="TIGR00730">
    <property type="entry name" value="Rossman fold protein, TIGR00730 family"/>
    <property type="match status" value="1"/>
</dbReference>